<name>A0ABQ5I470_9ASTR</name>
<comment type="caution">
    <text evidence="2">The sequence shown here is derived from an EMBL/GenBank/DDBJ whole genome shotgun (WGS) entry which is preliminary data.</text>
</comment>
<reference evidence="2" key="2">
    <citation type="submission" date="2022-01" db="EMBL/GenBank/DDBJ databases">
        <authorList>
            <person name="Yamashiro T."/>
            <person name="Shiraishi A."/>
            <person name="Satake H."/>
            <person name="Nakayama K."/>
        </authorList>
    </citation>
    <scope>NUCLEOTIDE SEQUENCE</scope>
</reference>
<evidence type="ECO:0000313" key="3">
    <source>
        <dbReference type="Proteomes" id="UP001151760"/>
    </source>
</evidence>
<keyword evidence="3" id="KW-1185">Reference proteome</keyword>
<dbReference type="EMBL" id="BQNB010020287">
    <property type="protein sequence ID" value="GJT94347.1"/>
    <property type="molecule type" value="Genomic_DNA"/>
</dbReference>
<protein>
    <submittedName>
        <fullName evidence="2">Retrovirus-related pol polyprotein from transposon TNT 1-94</fullName>
    </submittedName>
</protein>
<dbReference type="Proteomes" id="UP001151760">
    <property type="component" value="Unassembled WGS sequence"/>
</dbReference>
<gene>
    <name evidence="2" type="ORF">Tco_1089866</name>
</gene>
<feature type="non-terminal residue" evidence="2">
    <location>
        <position position="155"/>
    </location>
</feature>
<accession>A0ABQ5I470</accession>
<evidence type="ECO:0000256" key="1">
    <source>
        <dbReference type="SAM" id="MobiDB-lite"/>
    </source>
</evidence>
<reference evidence="2" key="1">
    <citation type="journal article" date="2022" name="Int. J. Mol. Sci.">
        <title>Draft Genome of Tanacetum Coccineum: Genomic Comparison of Closely Related Tanacetum-Family Plants.</title>
        <authorList>
            <person name="Yamashiro T."/>
            <person name="Shiraishi A."/>
            <person name="Nakayama K."/>
            <person name="Satake H."/>
        </authorList>
    </citation>
    <scope>NUCLEOTIDE SEQUENCE</scope>
</reference>
<proteinExistence type="predicted"/>
<sequence>MQVHEHIVKEEVKGVGLSFMGDVPFEQLMDKYDQKQSTIQEMHESPYDTESEIKVVKRFQPPQTDDEDHITFLGPIYDELDQRVEKPTDSNLHSMLDDEVESISRFEAADSNEEGTENTEPKVTLTQSEEATADNILDEMADLKASADKLSNPLG</sequence>
<feature type="region of interest" description="Disordered" evidence="1">
    <location>
        <begin position="104"/>
        <end position="128"/>
    </location>
</feature>
<organism evidence="2 3">
    <name type="scientific">Tanacetum coccineum</name>
    <dbReference type="NCBI Taxonomy" id="301880"/>
    <lineage>
        <taxon>Eukaryota</taxon>
        <taxon>Viridiplantae</taxon>
        <taxon>Streptophyta</taxon>
        <taxon>Embryophyta</taxon>
        <taxon>Tracheophyta</taxon>
        <taxon>Spermatophyta</taxon>
        <taxon>Magnoliopsida</taxon>
        <taxon>eudicotyledons</taxon>
        <taxon>Gunneridae</taxon>
        <taxon>Pentapetalae</taxon>
        <taxon>asterids</taxon>
        <taxon>campanulids</taxon>
        <taxon>Asterales</taxon>
        <taxon>Asteraceae</taxon>
        <taxon>Asteroideae</taxon>
        <taxon>Anthemideae</taxon>
        <taxon>Anthemidinae</taxon>
        <taxon>Tanacetum</taxon>
    </lineage>
</organism>
<evidence type="ECO:0000313" key="2">
    <source>
        <dbReference type="EMBL" id="GJT94347.1"/>
    </source>
</evidence>